<dbReference type="EMBL" id="JACLAH010000008">
    <property type="protein sequence ID" value="MBC2649171.1"/>
    <property type="molecule type" value="Genomic_DNA"/>
</dbReference>
<evidence type="ECO:0000259" key="2">
    <source>
        <dbReference type="PROSITE" id="PS51688"/>
    </source>
</evidence>
<name>A0ABR6U017_CITBR</name>
<dbReference type="Pfam" id="PF13884">
    <property type="entry name" value="Peptidase_S74"/>
    <property type="match status" value="1"/>
</dbReference>
<sequence length="450" mass="46230">MSAGTLTLTNNSDVITGSGTAFTTELVVGDFIVVTVGGITYTLPVKTIDSDTQITLISKYPGPSQASSAWNAVPRATQNQVTAALVAQTTEALRGLNYDKQNWQMVFSTGGDITVMLPDGSQFSGPSWKKITDLLKEIDPDHLQSLADQISADAGQVAVDKTAAAASASTASTAASTATTKAGEAATSASVATTKAGEAATSASTATTKAGEAATSAQQAHDTAAALGNLSDFSQCIASVNTATFAISMKGDISAPTTVITETTPAIKAAPFNIKHIYSGSRVFAPAGMATIQKTGGTGSQFTLNMAFGGYIGSAGTADSAGPMLTCSDGNSYTKYWLFANGSGGINTANGAILPSGSDGRLKKEATAAQTGALDRVSRIESYEFTWRGDGRRDRGVIAQQLQEVDPLYVFKAGGEDPENPILNVSYLALVSDLIGAVKELKAQLDALKK</sequence>
<keyword evidence="4" id="KW-1185">Reference proteome</keyword>
<protein>
    <submittedName>
        <fullName evidence="3">Tail fiber domain-containing protein</fullName>
    </submittedName>
</protein>
<organism evidence="3 4">
    <name type="scientific">Citrobacter braakii</name>
    <dbReference type="NCBI Taxonomy" id="57706"/>
    <lineage>
        <taxon>Bacteria</taxon>
        <taxon>Pseudomonadati</taxon>
        <taxon>Pseudomonadota</taxon>
        <taxon>Gammaproteobacteria</taxon>
        <taxon>Enterobacterales</taxon>
        <taxon>Enterobacteriaceae</taxon>
        <taxon>Citrobacter</taxon>
        <taxon>Citrobacter freundii complex</taxon>
    </lineage>
</organism>
<proteinExistence type="predicted"/>
<evidence type="ECO:0000256" key="1">
    <source>
        <dbReference type="SAM" id="MobiDB-lite"/>
    </source>
</evidence>
<comment type="caution">
    <text evidence="3">The sequence shown here is derived from an EMBL/GenBank/DDBJ whole genome shotgun (WGS) entry which is preliminary data.</text>
</comment>
<dbReference type="RefSeq" id="WP_185655054.1">
    <property type="nucleotide sequence ID" value="NZ_JACLAH010000008.1"/>
</dbReference>
<dbReference type="InterPro" id="IPR030392">
    <property type="entry name" value="S74_ICA"/>
</dbReference>
<feature type="region of interest" description="Disordered" evidence="1">
    <location>
        <begin position="173"/>
        <end position="205"/>
    </location>
</feature>
<dbReference type="Proteomes" id="UP000586346">
    <property type="component" value="Unassembled WGS sequence"/>
</dbReference>
<accession>A0ABR6U017</accession>
<gene>
    <name evidence="3" type="ORF">H6P72_21445</name>
</gene>
<feature type="domain" description="Peptidase S74" evidence="2">
    <location>
        <begin position="358"/>
        <end position="450"/>
    </location>
</feature>
<reference evidence="3 4" key="1">
    <citation type="submission" date="2020-08" db="EMBL/GenBank/DDBJ databases">
        <title>Emergence and comparative genomics analysis of Citrobacter in Fennec fox imported from North Africa to China.</title>
        <authorList>
            <person name="Zheng B."/>
        </authorList>
    </citation>
    <scope>NUCLEOTIDE SEQUENCE [LARGE SCALE GENOMIC DNA]</scope>
    <source>
        <strain evidence="3 4">FF371</strain>
    </source>
</reference>
<evidence type="ECO:0000313" key="4">
    <source>
        <dbReference type="Proteomes" id="UP000586346"/>
    </source>
</evidence>
<dbReference type="PROSITE" id="PS51688">
    <property type="entry name" value="ICA"/>
    <property type="match status" value="1"/>
</dbReference>
<evidence type="ECO:0000313" key="3">
    <source>
        <dbReference type="EMBL" id="MBC2649171.1"/>
    </source>
</evidence>